<dbReference type="WBParaSite" id="Gr19_v10_g9463.t1">
    <property type="protein sequence ID" value="Gr19_v10_g9463.t1"/>
    <property type="gene ID" value="Gr19_v10_g9463"/>
</dbReference>
<dbReference type="AlphaFoldDB" id="A0A914IFS2"/>
<organism evidence="1 2">
    <name type="scientific">Globodera rostochiensis</name>
    <name type="common">Golden nematode worm</name>
    <name type="synonym">Heterodera rostochiensis</name>
    <dbReference type="NCBI Taxonomy" id="31243"/>
    <lineage>
        <taxon>Eukaryota</taxon>
        <taxon>Metazoa</taxon>
        <taxon>Ecdysozoa</taxon>
        <taxon>Nematoda</taxon>
        <taxon>Chromadorea</taxon>
        <taxon>Rhabditida</taxon>
        <taxon>Tylenchina</taxon>
        <taxon>Tylenchomorpha</taxon>
        <taxon>Tylenchoidea</taxon>
        <taxon>Heteroderidae</taxon>
        <taxon>Heteroderinae</taxon>
        <taxon>Globodera</taxon>
    </lineage>
</organism>
<reference evidence="2" key="1">
    <citation type="submission" date="2022-11" db="UniProtKB">
        <authorList>
            <consortium name="WormBaseParasite"/>
        </authorList>
    </citation>
    <scope>IDENTIFICATION</scope>
</reference>
<evidence type="ECO:0000313" key="2">
    <source>
        <dbReference type="WBParaSite" id="Gr19_v10_g9463.t1"/>
    </source>
</evidence>
<evidence type="ECO:0000313" key="1">
    <source>
        <dbReference type="Proteomes" id="UP000887572"/>
    </source>
</evidence>
<sequence length="72" mass="7730">MTWKATDIQASFWSGTQLTGTQLRRDAGGWDAVGRDAVGRDAVGTGCSWLRRSCRDAVDHAPCSTSSNLARS</sequence>
<proteinExistence type="predicted"/>
<keyword evidence="1" id="KW-1185">Reference proteome</keyword>
<accession>A0A914IFS2</accession>
<name>A0A914IFS2_GLORO</name>
<dbReference type="Proteomes" id="UP000887572">
    <property type="component" value="Unplaced"/>
</dbReference>
<protein>
    <submittedName>
        <fullName evidence="2">Uncharacterized protein</fullName>
    </submittedName>
</protein>